<evidence type="ECO:0000313" key="9">
    <source>
        <dbReference type="Proteomes" id="UP000698800"/>
    </source>
</evidence>
<evidence type="ECO:0000256" key="1">
    <source>
        <dbReference type="ARBA" id="ARBA00022723"/>
    </source>
</evidence>
<evidence type="ECO:0000256" key="4">
    <source>
        <dbReference type="ARBA" id="ARBA00022833"/>
    </source>
</evidence>
<dbReference type="GO" id="GO:0008270">
    <property type="term" value="F:zinc ion binding"/>
    <property type="evidence" value="ECO:0007669"/>
    <property type="project" value="UniProtKB-KW"/>
</dbReference>
<sequence>MDISKIIGDKGSSAAAQPNQQDLQMHPHYAQVPARSPSETGSERGVSPHSSEHSSFGSGRSIPQPLHASTLMVAASTNPMQYQHSIPTLNTNLGDDNHTIVDTPMQNVRGPGRPSSGDAAHKAFPCGSCGKGFARRSDLARHERIHSGIRPHVCEYPGCNKQFIQRSALTVHARVHTGEKPHMCEQCGKTFTRRTTLTRHQNHHTGTVEEAAAATAAVFASRAAVGRPGRPTRSPSDNTASPLTTPSPAGRDLSISPSHDLSAASNMHRQAAEYSYYNNNGTLPPHLRGDIQQSNSRSSSGSPSLPSLGAGQRPPPNTSHPTGFGLPPILEPPTTMEQRQPGSVSGSPHMTNHGWQSPSHHGMASPTQGEAFCYPDHFPSSAPLTGPHLYYQNSNMRRPQSTEPPADGYDNGRRIPEVWSGGIS</sequence>
<dbReference type="Proteomes" id="UP000698800">
    <property type="component" value="Unassembled WGS sequence"/>
</dbReference>
<dbReference type="GO" id="GO:0000981">
    <property type="term" value="F:DNA-binding transcription factor activity, RNA polymerase II-specific"/>
    <property type="evidence" value="ECO:0007669"/>
    <property type="project" value="UniProtKB-ARBA"/>
</dbReference>
<protein>
    <recommendedName>
        <fullName evidence="7">C2H2-type domain-containing protein</fullName>
    </recommendedName>
</protein>
<evidence type="ECO:0000256" key="2">
    <source>
        <dbReference type="ARBA" id="ARBA00022737"/>
    </source>
</evidence>
<feature type="region of interest" description="Disordered" evidence="6">
    <location>
        <begin position="1"/>
        <end position="64"/>
    </location>
</feature>
<feature type="compositionally biased region" description="Polar residues" evidence="6">
    <location>
        <begin position="14"/>
        <end position="23"/>
    </location>
</feature>
<accession>A0A9P8IBI3</accession>
<feature type="compositionally biased region" description="Polar residues" evidence="6">
    <location>
        <begin position="233"/>
        <end position="247"/>
    </location>
</feature>
<proteinExistence type="predicted"/>
<dbReference type="SUPFAM" id="SSF57667">
    <property type="entry name" value="beta-beta-alpha zinc fingers"/>
    <property type="match status" value="2"/>
</dbReference>
<keyword evidence="4" id="KW-0862">Zinc</keyword>
<dbReference type="Pfam" id="PF00096">
    <property type="entry name" value="zf-C2H2"/>
    <property type="match status" value="3"/>
</dbReference>
<dbReference type="SMART" id="SM00355">
    <property type="entry name" value="ZnF_C2H2"/>
    <property type="match status" value="3"/>
</dbReference>
<feature type="domain" description="C2H2-type" evidence="7">
    <location>
        <begin position="152"/>
        <end position="181"/>
    </location>
</feature>
<evidence type="ECO:0000259" key="7">
    <source>
        <dbReference type="PROSITE" id="PS50157"/>
    </source>
</evidence>
<dbReference type="OrthoDB" id="3437960at2759"/>
<dbReference type="Gene3D" id="3.30.160.60">
    <property type="entry name" value="Classic Zinc Finger"/>
    <property type="match status" value="3"/>
</dbReference>
<dbReference type="EMBL" id="JAGHQL010000017">
    <property type="protein sequence ID" value="KAH0544550.1"/>
    <property type="molecule type" value="Genomic_DNA"/>
</dbReference>
<dbReference type="GO" id="GO:0000785">
    <property type="term" value="C:chromatin"/>
    <property type="evidence" value="ECO:0007669"/>
    <property type="project" value="TreeGrafter"/>
</dbReference>
<gene>
    <name evidence="8" type="ORF">FGG08_001322</name>
</gene>
<keyword evidence="1" id="KW-0479">Metal-binding</keyword>
<feature type="region of interest" description="Disordered" evidence="6">
    <location>
        <begin position="385"/>
        <end position="424"/>
    </location>
</feature>
<feature type="compositionally biased region" description="Low complexity" evidence="6">
    <location>
        <begin position="47"/>
        <end position="61"/>
    </location>
</feature>
<dbReference type="PANTHER" id="PTHR14003:SF20">
    <property type="entry name" value="FINGER DOMAIN PROTEIN, PUTATIVE (AFU_ORTHOLOGUE AFUA_4G10380)-RELATED"/>
    <property type="match status" value="1"/>
</dbReference>
<dbReference type="FunFam" id="3.30.160.60:FF:000925">
    <property type="entry name" value="Zinc finger protein 668"/>
    <property type="match status" value="1"/>
</dbReference>
<keyword evidence="3 5" id="KW-0863">Zinc-finger</keyword>
<keyword evidence="2" id="KW-0677">Repeat</keyword>
<dbReference type="PANTHER" id="PTHR14003">
    <property type="entry name" value="TRANSCRIPTIONAL REPRESSOR PROTEIN YY"/>
    <property type="match status" value="1"/>
</dbReference>
<feature type="compositionally biased region" description="Polar residues" evidence="6">
    <location>
        <begin position="255"/>
        <end position="264"/>
    </location>
</feature>
<feature type="region of interest" description="Disordered" evidence="6">
    <location>
        <begin position="223"/>
        <end position="264"/>
    </location>
</feature>
<dbReference type="FunFam" id="3.30.160.60:FF:000125">
    <property type="entry name" value="Putative zinc finger protein 143"/>
    <property type="match status" value="1"/>
</dbReference>
<evidence type="ECO:0000256" key="5">
    <source>
        <dbReference type="PROSITE-ProRule" id="PRU00042"/>
    </source>
</evidence>
<evidence type="ECO:0000256" key="3">
    <source>
        <dbReference type="ARBA" id="ARBA00022771"/>
    </source>
</evidence>
<feature type="domain" description="C2H2-type" evidence="7">
    <location>
        <begin position="124"/>
        <end position="151"/>
    </location>
</feature>
<feature type="compositionally biased region" description="Low complexity" evidence="6">
    <location>
        <begin position="294"/>
        <end position="309"/>
    </location>
</feature>
<evidence type="ECO:0000256" key="6">
    <source>
        <dbReference type="SAM" id="MobiDB-lite"/>
    </source>
</evidence>
<dbReference type="GO" id="GO:0000978">
    <property type="term" value="F:RNA polymerase II cis-regulatory region sequence-specific DNA binding"/>
    <property type="evidence" value="ECO:0007669"/>
    <property type="project" value="TreeGrafter"/>
</dbReference>
<comment type="caution">
    <text evidence="8">The sequence shown here is derived from an EMBL/GenBank/DDBJ whole genome shotgun (WGS) entry which is preliminary data.</text>
</comment>
<feature type="compositionally biased region" description="Polar residues" evidence="6">
    <location>
        <begin position="391"/>
        <end position="403"/>
    </location>
</feature>
<reference evidence="8" key="1">
    <citation type="submission" date="2021-03" db="EMBL/GenBank/DDBJ databases">
        <title>Comparative genomics and phylogenomic investigation of the class Geoglossomycetes provide insights into ecological specialization and systematics.</title>
        <authorList>
            <person name="Melie T."/>
            <person name="Pirro S."/>
            <person name="Miller A.N."/>
            <person name="Quandt A."/>
        </authorList>
    </citation>
    <scope>NUCLEOTIDE SEQUENCE</scope>
    <source>
        <strain evidence="8">GBOQ0MN5Z8</strain>
    </source>
</reference>
<dbReference type="InterPro" id="IPR036236">
    <property type="entry name" value="Znf_C2H2_sf"/>
</dbReference>
<dbReference type="InterPro" id="IPR013087">
    <property type="entry name" value="Znf_C2H2_type"/>
</dbReference>
<dbReference type="GO" id="GO:0005667">
    <property type="term" value="C:transcription regulator complex"/>
    <property type="evidence" value="ECO:0007669"/>
    <property type="project" value="TreeGrafter"/>
</dbReference>
<organism evidence="8 9">
    <name type="scientific">Glutinoglossum americanum</name>
    <dbReference type="NCBI Taxonomy" id="1670608"/>
    <lineage>
        <taxon>Eukaryota</taxon>
        <taxon>Fungi</taxon>
        <taxon>Dikarya</taxon>
        <taxon>Ascomycota</taxon>
        <taxon>Pezizomycotina</taxon>
        <taxon>Geoglossomycetes</taxon>
        <taxon>Geoglossales</taxon>
        <taxon>Geoglossaceae</taxon>
        <taxon>Glutinoglossum</taxon>
    </lineage>
</organism>
<name>A0A9P8IBI3_9PEZI</name>
<dbReference type="PROSITE" id="PS00028">
    <property type="entry name" value="ZINC_FINGER_C2H2_1"/>
    <property type="match status" value="3"/>
</dbReference>
<feature type="compositionally biased region" description="Polar residues" evidence="6">
    <location>
        <begin position="335"/>
        <end position="359"/>
    </location>
</feature>
<dbReference type="PROSITE" id="PS50157">
    <property type="entry name" value="ZINC_FINGER_C2H2_2"/>
    <property type="match status" value="3"/>
</dbReference>
<dbReference type="FunFam" id="3.30.160.60:FF:000690">
    <property type="entry name" value="Zinc finger protein 354C"/>
    <property type="match status" value="1"/>
</dbReference>
<feature type="domain" description="C2H2-type" evidence="7">
    <location>
        <begin position="182"/>
        <end position="209"/>
    </location>
</feature>
<feature type="region of interest" description="Disordered" evidence="6">
    <location>
        <begin position="277"/>
        <end position="368"/>
    </location>
</feature>
<dbReference type="AlphaFoldDB" id="A0A9P8IBI3"/>
<evidence type="ECO:0000313" key="8">
    <source>
        <dbReference type="EMBL" id="KAH0544550.1"/>
    </source>
</evidence>
<keyword evidence="9" id="KW-1185">Reference proteome</keyword>